<evidence type="ECO:0000256" key="1">
    <source>
        <dbReference type="SAM" id="Phobius"/>
    </source>
</evidence>
<dbReference type="AlphaFoldDB" id="A0A844ZQB6"/>
<gene>
    <name evidence="2" type="ORF">GRI41_00295</name>
</gene>
<feature type="transmembrane region" description="Helical" evidence="1">
    <location>
        <begin position="108"/>
        <end position="132"/>
    </location>
</feature>
<feature type="transmembrane region" description="Helical" evidence="1">
    <location>
        <begin position="43"/>
        <end position="61"/>
    </location>
</feature>
<accession>A0A844ZQB6</accession>
<dbReference type="Proteomes" id="UP000442714">
    <property type="component" value="Unassembled WGS sequence"/>
</dbReference>
<dbReference type="RefSeq" id="WP_160602680.1">
    <property type="nucleotide sequence ID" value="NZ_WTYX01000001.1"/>
</dbReference>
<dbReference type="EMBL" id="WTYX01000001">
    <property type="protein sequence ID" value="MXO89260.1"/>
    <property type="molecule type" value="Genomic_DNA"/>
</dbReference>
<evidence type="ECO:0000313" key="2">
    <source>
        <dbReference type="EMBL" id="MXO89260.1"/>
    </source>
</evidence>
<dbReference type="InterPro" id="IPR046513">
    <property type="entry name" value="DUF6691"/>
</dbReference>
<reference evidence="2 3" key="1">
    <citation type="submission" date="2019-12" db="EMBL/GenBank/DDBJ databases">
        <title>Genomic-based taxomic classification of the family Erythrobacteraceae.</title>
        <authorList>
            <person name="Xu L."/>
        </authorList>
    </citation>
    <scope>NUCLEOTIDE SEQUENCE [LARGE SCALE GENOMIC DNA]</scope>
    <source>
        <strain evidence="2 3">KCTC 52763</strain>
    </source>
</reference>
<proteinExistence type="predicted"/>
<sequence length="139" mass="14463">MISRNLPILLSGVLFGAGLTLGGMTDPARVRGFLNLFGDWDPTLAFVMGGAVIVMAIAWQLQPKLARPIFADTFALPSRRDLTPRLIGGSALFGIGWGVAGLCPGPGIAALVIEPISAAIFVAAMLAGMFLIRLTEGNA</sequence>
<dbReference type="OrthoDB" id="9790409at2"/>
<dbReference type="Pfam" id="PF20398">
    <property type="entry name" value="DUF6691"/>
    <property type="match status" value="1"/>
</dbReference>
<organism evidence="2 3">
    <name type="scientific">Pontixanthobacter aquaemixtae</name>
    <dbReference type="NCBI Taxonomy" id="1958940"/>
    <lineage>
        <taxon>Bacteria</taxon>
        <taxon>Pseudomonadati</taxon>
        <taxon>Pseudomonadota</taxon>
        <taxon>Alphaproteobacteria</taxon>
        <taxon>Sphingomonadales</taxon>
        <taxon>Erythrobacteraceae</taxon>
        <taxon>Pontixanthobacter</taxon>
    </lineage>
</organism>
<keyword evidence="1" id="KW-0812">Transmembrane</keyword>
<protein>
    <submittedName>
        <fullName evidence="2">YeeE/YedE family protein</fullName>
    </submittedName>
</protein>
<keyword evidence="1" id="KW-0472">Membrane</keyword>
<evidence type="ECO:0000313" key="3">
    <source>
        <dbReference type="Proteomes" id="UP000442714"/>
    </source>
</evidence>
<keyword evidence="1" id="KW-1133">Transmembrane helix</keyword>
<feature type="transmembrane region" description="Helical" evidence="1">
    <location>
        <begin position="82"/>
        <end position="102"/>
    </location>
</feature>
<keyword evidence="3" id="KW-1185">Reference proteome</keyword>
<name>A0A844ZQB6_9SPHN</name>
<comment type="caution">
    <text evidence="2">The sequence shown here is derived from an EMBL/GenBank/DDBJ whole genome shotgun (WGS) entry which is preliminary data.</text>
</comment>